<dbReference type="EnsemblMetazoa" id="HelroT176487">
    <property type="protein sequence ID" value="HelroP176487"/>
    <property type="gene ID" value="HelroG176487"/>
</dbReference>
<dbReference type="InterPro" id="IPR038704">
    <property type="entry name" value="YEAST_sf"/>
</dbReference>
<dbReference type="EMBL" id="AMQM01005685">
    <property type="status" value="NOT_ANNOTATED_CDS"/>
    <property type="molecule type" value="Genomic_DNA"/>
</dbReference>
<evidence type="ECO:0000256" key="2">
    <source>
        <dbReference type="PROSITE-ProRule" id="PRU00376"/>
    </source>
</evidence>
<evidence type="ECO:0000313" key="5">
    <source>
        <dbReference type="EMBL" id="ESN99727.1"/>
    </source>
</evidence>
<dbReference type="OMA" id="YEICKEV"/>
<feature type="region of interest" description="Disordered" evidence="3">
    <location>
        <begin position="326"/>
        <end position="348"/>
    </location>
</feature>
<gene>
    <name evidence="6" type="primary">20205854</name>
    <name evidence="5" type="ORF">HELRODRAFT_176487</name>
</gene>
<feature type="domain" description="YEATS" evidence="4">
    <location>
        <begin position="13"/>
        <end position="143"/>
    </location>
</feature>
<sequence length="419" mass="46354">MAPSASIFQAARNIDRRTIEVSVEIGHKAAVRSLPTKEGCTHDWILYVRTDQDQFVEKVEFNLHPSFKKPRRVVRSAPFQVVECGYGGFRMSIVVHFRVNNQRQPVPFDYYLFLGDAVVSNNVLQKVSILSGTLENSKPPAKKKPGRPKKCATTDEAQLVNKFESLPARSTRSTSSKLSSSSSPTSSMSSSSSTESIPSLSTSNLSSSSSCMGSSAAAAEPSPSRSSSSYSSDSSQEINSTTSFVEFLNKHEQLTSTPTKSNNTTNNNVIKNNVINNNIPTNCNQNSTNAHQPGKKHLRFNPSLEECRYFSEDDVVHATNDTNNNKSTHNCTKHTTTDNKINKAPKTTTKPAVVDGHKLNELMKLQNILMSITDRKLMKRIVKMIHRAGCLDIQQTTYNFDLVLLDDDTIENIKQCIGL</sequence>
<dbReference type="AlphaFoldDB" id="T1FAK5"/>
<dbReference type="Gene3D" id="2.60.40.1970">
    <property type="entry name" value="YEATS domain"/>
    <property type="match status" value="1"/>
</dbReference>
<evidence type="ECO:0000256" key="3">
    <source>
        <dbReference type="SAM" id="MobiDB-lite"/>
    </source>
</evidence>
<dbReference type="Pfam" id="PF17793">
    <property type="entry name" value="AHD"/>
    <property type="match status" value="1"/>
</dbReference>
<feature type="compositionally biased region" description="Low complexity" evidence="3">
    <location>
        <begin position="170"/>
        <end position="235"/>
    </location>
</feature>
<evidence type="ECO:0000313" key="7">
    <source>
        <dbReference type="Proteomes" id="UP000015101"/>
    </source>
</evidence>
<dbReference type="Gene3D" id="1.20.1270.290">
    <property type="match status" value="1"/>
</dbReference>
<evidence type="ECO:0000313" key="6">
    <source>
        <dbReference type="EnsemblMetazoa" id="HelroP176487"/>
    </source>
</evidence>
<dbReference type="HOGENOM" id="CLU_779091_0_0_1"/>
<protein>
    <recommendedName>
        <fullName evidence="4">YEATS domain-containing protein</fullName>
    </recommendedName>
</protein>
<dbReference type="InterPro" id="IPR052790">
    <property type="entry name" value="YEATS_domain"/>
</dbReference>
<dbReference type="RefSeq" id="XP_009022093.1">
    <property type="nucleotide sequence ID" value="XM_009023845.1"/>
</dbReference>
<reference evidence="6" key="3">
    <citation type="submission" date="2015-06" db="UniProtKB">
        <authorList>
            <consortium name="EnsemblMetazoa"/>
        </authorList>
    </citation>
    <scope>IDENTIFICATION</scope>
</reference>
<dbReference type="InterPro" id="IPR040930">
    <property type="entry name" value="AF-9_AHD"/>
</dbReference>
<dbReference type="InterPro" id="IPR055129">
    <property type="entry name" value="YEATS_dom"/>
</dbReference>
<evidence type="ECO:0000259" key="4">
    <source>
        <dbReference type="PROSITE" id="PS51037"/>
    </source>
</evidence>
<dbReference type="STRING" id="6412.T1FAK5"/>
<dbReference type="KEGG" id="hro:HELRODRAFT_176487"/>
<accession>T1FAK5</accession>
<dbReference type="Proteomes" id="UP000015101">
    <property type="component" value="Unassembled WGS sequence"/>
</dbReference>
<dbReference type="OrthoDB" id="10053467at2759"/>
<feature type="compositionally biased region" description="Basic residues" evidence="3">
    <location>
        <begin position="140"/>
        <end position="150"/>
    </location>
</feature>
<keyword evidence="1 2" id="KW-0539">Nucleus</keyword>
<feature type="region of interest" description="Disordered" evidence="3">
    <location>
        <begin position="134"/>
        <end position="236"/>
    </location>
</feature>
<dbReference type="Pfam" id="PF03366">
    <property type="entry name" value="YEATS"/>
    <property type="match status" value="1"/>
</dbReference>
<dbReference type="GO" id="GO:0045893">
    <property type="term" value="P:positive regulation of DNA-templated transcription"/>
    <property type="evidence" value="ECO:0000318"/>
    <property type="project" value="GO_Central"/>
</dbReference>
<dbReference type="PROSITE" id="PS51037">
    <property type="entry name" value="YEATS"/>
    <property type="match status" value="1"/>
</dbReference>
<dbReference type="PANTHER" id="PTHR47827:SF3">
    <property type="entry name" value="AF-9 ANC1 HOMOLOGY DOMAIN-CONTAINING PROTEIN"/>
    <property type="match status" value="1"/>
</dbReference>
<name>T1FAK5_HELRO</name>
<dbReference type="PANTHER" id="PTHR47827">
    <property type="entry name" value="AHD DOMAIN-CONTAINING PROTEIN"/>
    <property type="match status" value="1"/>
</dbReference>
<comment type="subcellular location">
    <subcellularLocation>
        <location evidence="2">Nucleus</location>
    </subcellularLocation>
</comment>
<evidence type="ECO:0000256" key="1">
    <source>
        <dbReference type="ARBA" id="ARBA00023242"/>
    </source>
</evidence>
<dbReference type="CDD" id="cd16906">
    <property type="entry name" value="YEATS_AF-9_like"/>
    <property type="match status" value="1"/>
</dbReference>
<keyword evidence="7" id="KW-1185">Reference proteome</keyword>
<reference evidence="5 7" key="2">
    <citation type="journal article" date="2013" name="Nature">
        <title>Insights into bilaterian evolution from three spiralian genomes.</title>
        <authorList>
            <person name="Simakov O."/>
            <person name="Marletaz F."/>
            <person name="Cho S.J."/>
            <person name="Edsinger-Gonzales E."/>
            <person name="Havlak P."/>
            <person name="Hellsten U."/>
            <person name="Kuo D.H."/>
            <person name="Larsson T."/>
            <person name="Lv J."/>
            <person name="Arendt D."/>
            <person name="Savage R."/>
            <person name="Osoegawa K."/>
            <person name="de Jong P."/>
            <person name="Grimwood J."/>
            <person name="Chapman J.A."/>
            <person name="Shapiro H."/>
            <person name="Aerts A."/>
            <person name="Otillar R.P."/>
            <person name="Terry A.Y."/>
            <person name="Boore J.L."/>
            <person name="Grigoriev I.V."/>
            <person name="Lindberg D.R."/>
            <person name="Seaver E.C."/>
            <person name="Weisblat D.A."/>
            <person name="Putnam N.H."/>
            <person name="Rokhsar D.S."/>
        </authorList>
    </citation>
    <scope>NUCLEOTIDE SEQUENCE</scope>
</reference>
<dbReference type="CTD" id="20205854"/>
<proteinExistence type="predicted"/>
<dbReference type="InParanoid" id="T1FAK5"/>
<organism evidence="6 7">
    <name type="scientific">Helobdella robusta</name>
    <name type="common">Californian leech</name>
    <dbReference type="NCBI Taxonomy" id="6412"/>
    <lineage>
        <taxon>Eukaryota</taxon>
        <taxon>Metazoa</taxon>
        <taxon>Spiralia</taxon>
        <taxon>Lophotrochozoa</taxon>
        <taxon>Annelida</taxon>
        <taxon>Clitellata</taxon>
        <taxon>Hirudinea</taxon>
        <taxon>Rhynchobdellida</taxon>
        <taxon>Glossiphoniidae</taxon>
        <taxon>Helobdella</taxon>
    </lineage>
</organism>
<dbReference type="GO" id="GO:0008023">
    <property type="term" value="C:transcription elongation factor complex"/>
    <property type="evidence" value="ECO:0000318"/>
    <property type="project" value="GO_Central"/>
</dbReference>
<dbReference type="eggNOG" id="KOG3149">
    <property type="taxonomic scope" value="Eukaryota"/>
</dbReference>
<dbReference type="GeneID" id="20205854"/>
<dbReference type="GO" id="GO:0003682">
    <property type="term" value="F:chromatin binding"/>
    <property type="evidence" value="ECO:0000318"/>
    <property type="project" value="GO_Central"/>
</dbReference>
<reference evidence="7" key="1">
    <citation type="submission" date="2012-12" db="EMBL/GenBank/DDBJ databases">
        <authorList>
            <person name="Hellsten U."/>
            <person name="Grimwood J."/>
            <person name="Chapman J.A."/>
            <person name="Shapiro H."/>
            <person name="Aerts A."/>
            <person name="Otillar R.P."/>
            <person name="Terry A.Y."/>
            <person name="Boore J.L."/>
            <person name="Simakov O."/>
            <person name="Marletaz F."/>
            <person name="Cho S.-J."/>
            <person name="Edsinger-Gonzales E."/>
            <person name="Havlak P."/>
            <person name="Kuo D.-H."/>
            <person name="Larsson T."/>
            <person name="Lv J."/>
            <person name="Arendt D."/>
            <person name="Savage R."/>
            <person name="Osoegawa K."/>
            <person name="de Jong P."/>
            <person name="Lindberg D.R."/>
            <person name="Seaver E.C."/>
            <person name="Weisblat D.A."/>
            <person name="Putnam N.H."/>
            <person name="Grigoriev I.V."/>
            <person name="Rokhsar D.S."/>
        </authorList>
    </citation>
    <scope>NUCLEOTIDE SEQUENCE</scope>
</reference>
<dbReference type="EMBL" id="KB097070">
    <property type="protein sequence ID" value="ESN99727.1"/>
    <property type="molecule type" value="Genomic_DNA"/>
</dbReference>